<evidence type="ECO:0000256" key="2">
    <source>
        <dbReference type="ARBA" id="ARBA00022898"/>
    </source>
</evidence>
<reference evidence="5" key="1">
    <citation type="submission" date="2020-02" db="EMBL/GenBank/DDBJ databases">
        <authorList>
            <person name="Meier V. D."/>
        </authorList>
    </citation>
    <scope>NUCLEOTIDE SEQUENCE</scope>
    <source>
        <strain evidence="5">AVDCRST_MAG49</strain>
    </source>
</reference>
<dbReference type="SUPFAM" id="SSF53383">
    <property type="entry name" value="PLP-dependent transferases"/>
    <property type="match status" value="1"/>
</dbReference>
<dbReference type="AlphaFoldDB" id="A0A6J4VLC1"/>
<gene>
    <name evidence="5" type="ORF">AVDCRST_MAG49-4296</name>
</gene>
<dbReference type="InterPro" id="IPR000192">
    <property type="entry name" value="Aminotrans_V_dom"/>
</dbReference>
<protein>
    <submittedName>
        <fullName evidence="5">L-seryl-tRNA(Sec) selenium transferase-related protein</fullName>
    </submittedName>
</protein>
<sequence>MGHDLPGLHDSAGRTGAGGLPSSVADPRRPTPPTPSLYNELAVRPVINAAATLTRLGGSRMPPEVVAEMAAAARAFVDLTELEARVSARAAALTHNEAAYVSSGAAAGIVVAVAACIAGTDPALIADFPALTLAARTEVVVHRGQRNGYDYAARQTGARMVEADADAAALAAAISDRTACVLWFAGAHYAPGGPPLAEVVATAHARGVPVLVDAAAQIPPVASLWHFTRDAGADLAIFSGGKGLRGPQSSGLVLGRADLIAGCRANGNPNHSIGRPMKVGKEEMVGLLAALEWTLAQDEAALLARYETIVAGWTEGLSGIAGVTAERGYPSEAGQPHGRAILRFAPPCAWTADALAAALMDRNPRIAVGRGGVAEGPGTIALNPQTLEPGEESVVLAALRDLLLTAPA</sequence>
<dbReference type="InterPro" id="IPR015424">
    <property type="entry name" value="PyrdxlP-dep_Trfase"/>
</dbReference>
<feature type="region of interest" description="Disordered" evidence="3">
    <location>
        <begin position="1"/>
        <end position="38"/>
    </location>
</feature>
<dbReference type="Gene3D" id="3.40.640.10">
    <property type="entry name" value="Type I PLP-dependent aspartate aminotransferase-like (Major domain)"/>
    <property type="match status" value="1"/>
</dbReference>
<dbReference type="Pfam" id="PF00266">
    <property type="entry name" value="Aminotran_5"/>
    <property type="match status" value="1"/>
</dbReference>
<evidence type="ECO:0000259" key="4">
    <source>
        <dbReference type="Pfam" id="PF00266"/>
    </source>
</evidence>
<dbReference type="GO" id="GO:0004125">
    <property type="term" value="F:L-seryl-tRNA(Sec) selenium transferase activity"/>
    <property type="evidence" value="ECO:0007669"/>
    <property type="project" value="TreeGrafter"/>
</dbReference>
<organism evidence="5">
    <name type="scientific">uncultured Thermomicrobiales bacterium</name>
    <dbReference type="NCBI Taxonomy" id="1645740"/>
    <lineage>
        <taxon>Bacteria</taxon>
        <taxon>Pseudomonadati</taxon>
        <taxon>Thermomicrobiota</taxon>
        <taxon>Thermomicrobia</taxon>
        <taxon>Thermomicrobiales</taxon>
        <taxon>environmental samples</taxon>
    </lineage>
</organism>
<accession>A0A6J4VLC1</accession>
<evidence type="ECO:0000313" key="5">
    <source>
        <dbReference type="EMBL" id="CAA9576873.1"/>
    </source>
</evidence>
<name>A0A6J4VLC1_9BACT</name>
<evidence type="ECO:0000256" key="3">
    <source>
        <dbReference type="SAM" id="MobiDB-lite"/>
    </source>
</evidence>
<keyword evidence="5" id="KW-0808">Transferase</keyword>
<dbReference type="PANTHER" id="PTHR32328:SF0">
    <property type="entry name" value="L-SERYL-TRNA(SEC) SELENIUM TRANSFERASE"/>
    <property type="match status" value="1"/>
</dbReference>
<comment type="cofactor">
    <cofactor evidence="1">
        <name>pyridoxal 5'-phosphate</name>
        <dbReference type="ChEBI" id="CHEBI:597326"/>
    </cofactor>
</comment>
<proteinExistence type="predicted"/>
<feature type="domain" description="Aminotransferase class V" evidence="4">
    <location>
        <begin position="166"/>
        <end position="260"/>
    </location>
</feature>
<dbReference type="EMBL" id="CADCWG010000309">
    <property type="protein sequence ID" value="CAA9576873.1"/>
    <property type="molecule type" value="Genomic_DNA"/>
</dbReference>
<dbReference type="PANTHER" id="PTHR32328">
    <property type="entry name" value="L-SERYL-TRNA(SEC) SELENIUM TRANSFERASE"/>
    <property type="match status" value="1"/>
</dbReference>
<keyword evidence="2" id="KW-0663">Pyridoxal phosphate</keyword>
<dbReference type="InterPro" id="IPR015421">
    <property type="entry name" value="PyrdxlP-dep_Trfase_major"/>
</dbReference>
<evidence type="ECO:0000256" key="1">
    <source>
        <dbReference type="ARBA" id="ARBA00001933"/>
    </source>
</evidence>